<proteinExistence type="predicted"/>
<name>A0A1H1EIE2_9ACTN</name>
<gene>
    <name evidence="3" type="ORF">SAMN04489764_2494</name>
</gene>
<evidence type="ECO:0000313" key="4">
    <source>
        <dbReference type="Proteomes" id="UP000217103"/>
    </source>
</evidence>
<feature type="region of interest" description="Disordered" evidence="1">
    <location>
        <begin position="666"/>
        <end position="716"/>
    </location>
</feature>
<protein>
    <recommendedName>
        <fullName evidence="5">4-amino-4-deoxy-L-arabinose transferase</fullName>
    </recommendedName>
</protein>
<keyword evidence="2" id="KW-0472">Membrane</keyword>
<feature type="transmembrane region" description="Helical" evidence="2">
    <location>
        <begin position="207"/>
        <end position="223"/>
    </location>
</feature>
<evidence type="ECO:0000313" key="3">
    <source>
        <dbReference type="EMBL" id="SDQ88497.1"/>
    </source>
</evidence>
<dbReference type="EMBL" id="FNKK01000002">
    <property type="protein sequence ID" value="SDQ88497.1"/>
    <property type="molecule type" value="Genomic_DNA"/>
</dbReference>
<feature type="region of interest" description="Disordered" evidence="1">
    <location>
        <begin position="393"/>
        <end position="427"/>
    </location>
</feature>
<accession>A0A1H1EIE2</accession>
<feature type="transmembrane region" description="Helical" evidence="2">
    <location>
        <begin position="592"/>
        <end position="611"/>
    </location>
</feature>
<evidence type="ECO:0008006" key="5">
    <source>
        <dbReference type="Google" id="ProtNLM"/>
    </source>
</evidence>
<feature type="transmembrane region" description="Helical" evidence="2">
    <location>
        <begin position="363"/>
        <end position="383"/>
    </location>
</feature>
<feature type="transmembrane region" description="Helical" evidence="2">
    <location>
        <begin position="43"/>
        <end position="66"/>
    </location>
</feature>
<keyword evidence="2" id="KW-0812">Transmembrane</keyword>
<feature type="compositionally biased region" description="Gly residues" evidence="1">
    <location>
        <begin position="401"/>
        <end position="415"/>
    </location>
</feature>
<feature type="transmembrane region" description="Helical" evidence="2">
    <location>
        <begin position="327"/>
        <end position="351"/>
    </location>
</feature>
<dbReference type="RefSeq" id="WP_093259183.1">
    <property type="nucleotide sequence ID" value="NZ_FNKK01000002.1"/>
</dbReference>
<keyword evidence="4" id="KW-1185">Reference proteome</keyword>
<dbReference type="Proteomes" id="UP000217103">
    <property type="component" value="Unassembled WGS sequence"/>
</dbReference>
<evidence type="ECO:0000256" key="1">
    <source>
        <dbReference type="SAM" id="MobiDB-lite"/>
    </source>
</evidence>
<feature type="transmembrane region" description="Helical" evidence="2">
    <location>
        <begin position="529"/>
        <end position="549"/>
    </location>
</feature>
<feature type="compositionally biased region" description="Basic and acidic residues" evidence="1">
    <location>
        <begin position="699"/>
        <end position="716"/>
    </location>
</feature>
<evidence type="ECO:0000256" key="2">
    <source>
        <dbReference type="SAM" id="Phobius"/>
    </source>
</evidence>
<feature type="transmembrane region" description="Helical" evidence="2">
    <location>
        <begin position="20"/>
        <end position="37"/>
    </location>
</feature>
<organism evidence="3 4">
    <name type="scientific">Thermostaphylospora chromogena</name>
    <dbReference type="NCBI Taxonomy" id="35622"/>
    <lineage>
        <taxon>Bacteria</taxon>
        <taxon>Bacillati</taxon>
        <taxon>Actinomycetota</taxon>
        <taxon>Actinomycetes</taxon>
        <taxon>Streptosporangiales</taxon>
        <taxon>Thermomonosporaceae</taxon>
        <taxon>Thermostaphylospora</taxon>
    </lineage>
</organism>
<feature type="transmembrane region" description="Helical" evidence="2">
    <location>
        <begin position="436"/>
        <end position="454"/>
    </location>
</feature>
<dbReference type="OrthoDB" id="5196235at2"/>
<reference evidence="3 4" key="1">
    <citation type="submission" date="2016-10" db="EMBL/GenBank/DDBJ databases">
        <authorList>
            <person name="de Groot N.N."/>
        </authorList>
    </citation>
    <scope>NUCLEOTIDE SEQUENCE [LARGE SCALE GENOMIC DNA]</scope>
    <source>
        <strain evidence="3 4">DSM 43794</strain>
    </source>
</reference>
<feature type="transmembrane region" description="Helical" evidence="2">
    <location>
        <begin position="78"/>
        <end position="99"/>
    </location>
</feature>
<dbReference type="AlphaFoldDB" id="A0A1H1EIE2"/>
<feature type="transmembrane region" description="Helical" evidence="2">
    <location>
        <begin position="498"/>
        <end position="517"/>
    </location>
</feature>
<keyword evidence="2" id="KW-1133">Transmembrane helix</keyword>
<feature type="transmembrane region" description="Helical" evidence="2">
    <location>
        <begin position="561"/>
        <end position="580"/>
    </location>
</feature>
<feature type="transmembrane region" description="Helical" evidence="2">
    <location>
        <begin position="173"/>
        <end position="195"/>
    </location>
</feature>
<sequence length="782" mass="80846">MKKNGTGSGLARRPTAGEVLAAASIAPAVALTGWLLAGLPLLIAGAFTPLAAVPLGTAVAAALWWWGPRRSSPVIEAGVWSVAGVFGVAVVSAVVNGLLHSEQLVVRRDPATYAQYAIWLAEHGSLPIPRREAAFGGPHPGLIFASSGFYDVDGAVLPQFMAGPPLIFTVGHWLGGIGGMLLTPPLLGALGTLAVAGAAARLVGARWAPLAALLHAVALPIFYTSRTTFSEIPSSILLFGGLCLLLDARERLRGGVPSGPSPSRSGAARPYGGARRVAALAGLVLGTATLVRIDGLRDILPVVAYAGLLLALSRVPRSADRGLAADASLSAPLLAGLAVGVAAGFLGGLTLSRPYLEYLRGSLVPLLAVCATVLVLTALAVLLGPRLARTRPSAARTGRAGASGEGPPGEGGGGAAETDRPAGAGGPRWRRALPDAVAAVVVLATLGFAARPLIHTVRREPDNPADALTAAFVGAIQRANGLPHDPTRLYYEESFHWVVWYAGPVVVVLASLAAAVLARRLVRGAELHWLPPLVTIGWATATTLLIPAITPDHPFASRRLVPLVLPGVILLGVWGLRLLHDRARRAGRGPRALRAIGTAGVILAVAPPVVVSAGTALEPVERGEAAAVAAMCEAIPRDASVLIVERVTGDRFTQVVRGMCGVPTARVRIPGGSVSPSGGQEEADSGKDVPQGASGGSAREGRSREPRDGTDVAPREEVERLIERVRAAGRRPVLLAAEESQLAAYGRPHRVFHLRTRQDDRSLSAPPNAPWSLSIDVWAAFP</sequence>
<dbReference type="STRING" id="35622.SAMN04489764_2494"/>
<feature type="transmembrane region" description="Helical" evidence="2">
    <location>
        <begin position="299"/>
        <end position="315"/>
    </location>
</feature>